<evidence type="ECO:0000313" key="2">
    <source>
        <dbReference type="EMBL" id="KXJ94045.1"/>
    </source>
</evidence>
<evidence type="ECO:0000313" key="3">
    <source>
        <dbReference type="Proteomes" id="UP000070501"/>
    </source>
</evidence>
<dbReference type="Proteomes" id="UP000070501">
    <property type="component" value="Unassembled WGS sequence"/>
</dbReference>
<name>A0A136JA78_9PEZI</name>
<protein>
    <submittedName>
        <fullName evidence="2">Uncharacterized protein</fullName>
    </submittedName>
</protein>
<proteinExistence type="predicted"/>
<gene>
    <name evidence="2" type="ORF">Micbo1qcDRAFT_172904</name>
</gene>
<feature type="region of interest" description="Disordered" evidence="1">
    <location>
        <begin position="143"/>
        <end position="171"/>
    </location>
</feature>
<dbReference type="EMBL" id="KQ964247">
    <property type="protein sequence ID" value="KXJ94045.1"/>
    <property type="molecule type" value="Genomic_DNA"/>
</dbReference>
<evidence type="ECO:0000256" key="1">
    <source>
        <dbReference type="SAM" id="MobiDB-lite"/>
    </source>
</evidence>
<feature type="compositionally biased region" description="Polar residues" evidence="1">
    <location>
        <begin position="143"/>
        <end position="155"/>
    </location>
</feature>
<keyword evidence="3" id="KW-1185">Reference proteome</keyword>
<accession>A0A136JA78</accession>
<reference evidence="3" key="1">
    <citation type="submission" date="2016-02" db="EMBL/GenBank/DDBJ databases">
        <title>Draft genome sequence of Microdochium bolleyi, a fungal endophyte of beachgrass.</title>
        <authorList>
            <consortium name="DOE Joint Genome Institute"/>
            <person name="David A.S."/>
            <person name="May G."/>
            <person name="Haridas S."/>
            <person name="Lim J."/>
            <person name="Wang M."/>
            <person name="Labutti K."/>
            <person name="Lipzen A."/>
            <person name="Barry K."/>
            <person name="Grigoriev I.V."/>
        </authorList>
    </citation>
    <scope>NUCLEOTIDE SEQUENCE [LARGE SCALE GENOMIC DNA]</scope>
    <source>
        <strain evidence="3">J235TASD1</strain>
    </source>
</reference>
<organism evidence="2 3">
    <name type="scientific">Microdochium bolleyi</name>
    <dbReference type="NCBI Taxonomy" id="196109"/>
    <lineage>
        <taxon>Eukaryota</taxon>
        <taxon>Fungi</taxon>
        <taxon>Dikarya</taxon>
        <taxon>Ascomycota</taxon>
        <taxon>Pezizomycotina</taxon>
        <taxon>Sordariomycetes</taxon>
        <taxon>Xylariomycetidae</taxon>
        <taxon>Xylariales</taxon>
        <taxon>Microdochiaceae</taxon>
        <taxon>Microdochium</taxon>
    </lineage>
</organism>
<sequence length="171" mass="19262">MQYQSWSNARINLEMAWPKVRVYSLAEGWVPDDTESSEHSFAKMMSDQVNKSSRPEADLILQPHDVRSLVYLLLIICFLEFMWRSHFDSAFVSTIRAAGSRHINSHMVSLQAIMHARIDRAEGLSGMSSKHFGFVPCSLGRNSKQPANQDSSRASSKLREPAVVPTLAPEI</sequence>
<dbReference type="InParanoid" id="A0A136JA78"/>
<dbReference type="AlphaFoldDB" id="A0A136JA78"/>